<proteinExistence type="predicted"/>
<evidence type="ECO:0000313" key="2">
    <source>
        <dbReference type="Proteomes" id="UP000887565"/>
    </source>
</evidence>
<keyword evidence="1" id="KW-0472">Membrane</keyword>
<evidence type="ECO:0000313" key="3">
    <source>
        <dbReference type="WBParaSite" id="nRc.2.0.1.t06672-RA"/>
    </source>
</evidence>
<accession>A0A915HYM4</accession>
<evidence type="ECO:0000256" key="1">
    <source>
        <dbReference type="SAM" id="Phobius"/>
    </source>
</evidence>
<feature type="transmembrane region" description="Helical" evidence="1">
    <location>
        <begin position="12"/>
        <end position="34"/>
    </location>
</feature>
<keyword evidence="1" id="KW-1133">Transmembrane helix</keyword>
<organism evidence="2 3">
    <name type="scientific">Romanomermis culicivorax</name>
    <name type="common">Nematode worm</name>
    <dbReference type="NCBI Taxonomy" id="13658"/>
    <lineage>
        <taxon>Eukaryota</taxon>
        <taxon>Metazoa</taxon>
        <taxon>Ecdysozoa</taxon>
        <taxon>Nematoda</taxon>
        <taxon>Enoplea</taxon>
        <taxon>Dorylaimia</taxon>
        <taxon>Mermithida</taxon>
        <taxon>Mermithoidea</taxon>
        <taxon>Mermithidae</taxon>
        <taxon>Romanomermis</taxon>
    </lineage>
</organism>
<feature type="transmembrane region" description="Helical" evidence="1">
    <location>
        <begin position="191"/>
        <end position="211"/>
    </location>
</feature>
<dbReference type="AlphaFoldDB" id="A0A915HYM4"/>
<protein>
    <submittedName>
        <fullName evidence="3">Uncharacterized protein</fullName>
    </submittedName>
</protein>
<feature type="transmembrane region" description="Helical" evidence="1">
    <location>
        <begin position="74"/>
        <end position="95"/>
    </location>
</feature>
<feature type="transmembrane region" description="Helical" evidence="1">
    <location>
        <begin position="40"/>
        <end position="62"/>
    </location>
</feature>
<feature type="transmembrane region" description="Helical" evidence="1">
    <location>
        <begin position="101"/>
        <end position="122"/>
    </location>
</feature>
<name>A0A915HYM4_ROMCU</name>
<feature type="transmembrane region" description="Helical" evidence="1">
    <location>
        <begin position="161"/>
        <end position="179"/>
    </location>
</feature>
<reference evidence="3" key="1">
    <citation type="submission" date="2022-11" db="UniProtKB">
        <authorList>
            <consortium name="WormBaseParasite"/>
        </authorList>
    </citation>
    <scope>IDENTIFICATION</scope>
</reference>
<feature type="transmembrane region" description="Helical" evidence="1">
    <location>
        <begin position="134"/>
        <end position="155"/>
    </location>
</feature>
<keyword evidence="2" id="KW-1185">Reference proteome</keyword>
<dbReference type="WBParaSite" id="nRc.2.0.1.t06672-RA">
    <property type="protein sequence ID" value="nRc.2.0.1.t06672-RA"/>
    <property type="gene ID" value="nRc.2.0.1.g06672"/>
</dbReference>
<keyword evidence="1" id="KW-0812">Transmembrane</keyword>
<sequence length="235" mass="26732">MIEESPMSETLILFVVNAVLSMLCSQLHKCLYFLLNLTYWAMHFGHYFLTFLVLYVLFWLGYTPKEPRLTLSQLWPLVLTETILSVATCVVHTGGSDGAVHSIRVTDFAVTLLVIFAARFFIEEAYYSAAKSKYTLLLVVIAISSSIAWMEPIMFFNLKTIVVWPLIVLSTSFHFMLTFQIAQKTKVHPLTLTRQICGLTSILVCPLALIFTSDSFNSETQDVTSAWELIDYKMK</sequence>
<dbReference type="Proteomes" id="UP000887565">
    <property type="component" value="Unplaced"/>
</dbReference>